<dbReference type="Pfam" id="PF00106">
    <property type="entry name" value="adh_short"/>
    <property type="match status" value="1"/>
</dbReference>
<dbReference type="SUPFAM" id="SSF51735">
    <property type="entry name" value="NAD(P)-binding Rossmann-fold domains"/>
    <property type="match status" value="1"/>
</dbReference>
<dbReference type="InterPro" id="IPR002347">
    <property type="entry name" value="SDR_fam"/>
</dbReference>
<dbReference type="HOGENOM" id="CLU_010194_2_9_1"/>
<protein>
    <submittedName>
        <fullName evidence="4">Putative short-chain dehydrogenases/reductase</fullName>
    </submittedName>
</protein>
<comment type="similarity">
    <text evidence="1 3">Belongs to the short-chain dehydrogenases/reductases (SDR) family.</text>
</comment>
<keyword evidence="2" id="KW-0560">Oxidoreductase</keyword>
<evidence type="ECO:0000256" key="2">
    <source>
        <dbReference type="ARBA" id="ARBA00023002"/>
    </source>
</evidence>
<dbReference type="Gene3D" id="3.40.50.720">
    <property type="entry name" value="NAD(P)-binding Rossmann-like Domain"/>
    <property type="match status" value="1"/>
</dbReference>
<evidence type="ECO:0000313" key="4">
    <source>
        <dbReference type="EMBL" id="ETR99686.1"/>
    </source>
</evidence>
<name>A0A024S641_HYPJR</name>
<dbReference type="GO" id="GO:0005783">
    <property type="term" value="C:endoplasmic reticulum"/>
    <property type="evidence" value="ECO:0007669"/>
    <property type="project" value="TreeGrafter"/>
</dbReference>
<dbReference type="PANTHER" id="PTHR44169">
    <property type="entry name" value="NADPH-DEPENDENT 1-ACYLDIHYDROXYACETONE PHOSPHATE REDUCTASE"/>
    <property type="match status" value="1"/>
</dbReference>
<dbReference type="KEGG" id="trr:M419DRAFT_10628"/>
<dbReference type="AlphaFoldDB" id="A0A024S641"/>
<dbReference type="GO" id="GO:0005811">
    <property type="term" value="C:lipid droplet"/>
    <property type="evidence" value="ECO:0007669"/>
    <property type="project" value="TreeGrafter"/>
</dbReference>
<dbReference type="GO" id="GO:0000140">
    <property type="term" value="F:acylglycerone-phosphate reductase (NADP+) activity"/>
    <property type="evidence" value="ECO:0007669"/>
    <property type="project" value="TreeGrafter"/>
</dbReference>
<dbReference type="GO" id="GO:0019433">
    <property type="term" value="P:triglyceride catabolic process"/>
    <property type="evidence" value="ECO:0007669"/>
    <property type="project" value="TreeGrafter"/>
</dbReference>
<accession>A0A024S641</accession>
<gene>
    <name evidence="4" type="ORF">M419DRAFT_10628</name>
</gene>
<dbReference type="PRINTS" id="PR00080">
    <property type="entry name" value="SDRFAMILY"/>
</dbReference>
<dbReference type="EMBL" id="KI911155">
    <property type="protein sequence ID" value="ETR99686.1"/>
    <property type="molecule type" value="Genomic_DNA"/>
</dbReference>
<dbReference type="GO" id="GO:0006654">
    <property type="term" value="P:phosphatidic acid biosynthetic process"/>
    <property type="evidence" value="ECO:0007669"/>
    <property type="project" value="TreeGrafter"/>
</dbReference>
<reference evidence="5" key="1">
    <citation type="journal article" date="2013" name="Ind. Biotechnol.">
        <title>Comparative genomics analysis of Trichoderma reesei strains.</title>
        <authorList>
            <person name="Koike H."/>
            <person name="Aerts A."/>
            <person name="LaButti K."/>
            <person name="Grigoriev I.V."/>
            <person name="Baker S.E."/>
        </authorList>
    </citation>
    <scope>NUCLEOTIDE SEQUENCE [LARGE SCALE GENOMIC DNA]</scope>
    <source>
        <strain evidence="5">ATCC 56765 / BCRC 32924 / NRRL 11460 / Rut C-30</strain>
    </source>
</reference>
<evidence type="ECO:0000256" key="1">
    <source>
        <dbReference type="ARBA" id="ARBA00006484"/>
    </source>
</evidence>
<dbReference type="Proteomes" id="UP000024376">
    <property type="component" value="Unassembled WGS sequence"/>
</dbReference>
<evidence type="ECO:0000313" key="5">
    <source>
        <dbReference type="Proteomes" id="UP000024376"/>
    </source>
</evidence>
<evidence type="ECO:0000256" key="3">
    <source>
        <dbReference type="RuleBase" id="RU000363"/>
    </source>
</evidence>
<dbReference type="GO" id="GO:0004806">
    <property type="term" value="F:triacylglycerol lipase activity"/>
    <property type="evidence" value="ECO:0007669"/>
    <property type="project" value="TreeGrafter"/>
</dbReference>
<dbReference type="OrthoDB" id="2102561at2759"/>
<organism evidence="4 5">
    <name type="scientific">Hypocrea jecorina (strain ATCC 56765 / BCRC 32924 / NRRL 11460 / Rut C-30)</name>
    <name type="common">Trichoderma reesei</name>
    <dbReference type="NCBI Taxonomy" id="1344414"/>
    <lineage>
        <taxon>Eukaryota</taxon>
        <taxon>Fungi</taxon>
        <taxon>Dikarya</taxon>
        <taxon>Ascomycota</taxon>
        <taxon>Pezizomycotina</taxon>
        <taxon>Sordariomycetes</taxon>
        <taxon>Hypocreomycetidae</taxon>
        <taxon>Hypocreales</taxon>
        <taxon>Hypocreaceae</taxon>
        <taxon>Trichoderma</taxon>
    </lineage>
</organism>
<dbReference type="PRINTS" id="PR00081">
    <property type="entry name" value="GDHRDH"/>
</dbReference>
<proteinExistence type="inferred from homology"/>
<sequence>MAAKRTVLISGCSDGSLGSHLALAFHRQGWRVFASARNPSKMEQARASGLEVVQLDTTDDASVAACVARVSELTGGSLDALVNNAGAGYSMPVLDLDLAQTRQLFELNVFSLLAVTRAFFPLLVRSQAPGGGLVVNNTSCMALPHASMPFSGAYNASKAAAASFSEVLRLELAPFGVRVTNLVTGSVRSTFHANAPRVSLPPTSIYNVAKEAVERWMSGAEATATGADPVQWAEGVVKDLSRERPPLWVWRGRHAMAARIGSFLPVGALDGVYKSRTGLDEVSRRLKEQGGLESVFKRP</sequence>
<dbReference type="InterPro" id="IPR036291">
    <property type="entry name" value="NAD(P)-bd_dom_sf"/>
</dbReference>
<dbReference type="PANTHER" id="PTHR44169:SF6">
    <property type="entry name" value="NADPH-DEPENDENT 1-ACYLDIHYDROXYACETONE PHOSPHATE REDUCTASE"/>
    <property type="match status" value="1"/>
</dbReference>